<organism evidence="2 3">
    <name type="scientific">Pedobacter rhizosphaerae</name>
    <dbReference type="NCBI Taxonomy" id="390241"/>
    <lineage>
        <taxon>Bacteria</taxon>
        <taxon>Pseudomonadati</taxon>
        <taxon>Bacteroidota</taxon>
        <taxon>Sphingobacteriia</taxon>
        <taxon>Sphingobacteriales</taxon>
        <taxon>Sphingobacteriaceae</taxon>
        <taxon>Pedobacter</taxon>
    </lineage>
</organism>
<proteinExistence type="predicted"/>
<name>A0A1H9PNU3_9SPHI</name>
<keyword evidence="1" id="KW-1133">Transmembrane helix</keyword>
<accession>A0A1H9PNU3</accession>
<keyword evidence="3" id="KW-1185">Reference proteome</keyword>
<dbReference type="AlphaFoldDB" id="A0A1H9PNU3"/>
<evidence type="ECO:0000256" key="1">
    <source>
        <dbReference type="SAM" id="Phobius"/>
    </source>
</evidence>
<evidence type="ECO:0000313" key="2">
    <source>
        <dbReference type="EMBL" id="SER49931.1"/>
    </source>
</evidence>
<sequence>MYKTRGIVLNLSTCMIICTMLTGYALSLHNRKAPRVLQNDYCAIALDISITPSIQPIDSFERENQKILKGLGHNNLSLSKTLV</sequence>
<evidence type="ECO:0000313" key="3">
    <source>
        <dbReference type="Proteomes" id="UP000199572"/>
    </source>
</evidence>
<protein>
    <submittedName>
        <fullName evidence="2">Uncharacterized protein</fullName>
    </submittedName>
</protein>
<keyword evidence="1" id="KW-0812">Transmembrane</keyword>
<feature type="transmembrane region" description="Helical" evidence="1">
    <location>
        <begin position="6"/>
        <end position="26"/>
    </location>
</feature>
<dbReference type="Proteomes" id="UP000199572">
    <property type="component" value="Unassembled WGS sequence"/>
</dbReference>
<reference evidence="2 3" key="1">
    <citation type="submission" date="2016-10" db="EMBL/GenBank/DDBJ databases">
        <authorList>
            <person name="de Groot N.N."/>
        </authorList>
    </citation>
    <scope>NUCLEOTIDE SEQUENCE [LARGE SCALE GENOMIC DNA]</scope>
    <source>
        <strain evidence="2 3">DSM 18610</strain>
    </source>
</reference>
<keyword evidence="1" id="KW-0472">Membrane</keyword>
<dbReference type="EMBL" id="FOGG01000010">
    <property type="protein sequence ID" value="SER49931.1"/>
    <property type="molecule type" value="Genomic_DNA"/>
</dbReference>
<gene>
    <name evidence="2" type="ORF">SAMN04488023_11048</name>
</gene>